<comment type="caution">
    <text evidence="1">The sequence shown here is derived from an EMBL/GenBank/DDBJ whole genome shotgun (WGS) entry which is preliminary data.</text>
</comment>
<gene>
    <name evidence="1" type="ORF">BZG02_05535</name>
</gene>
<proteinExistence type="predicted"/>
<accession>A0A2N3I1U6</accession>
<evidence type="ECO:0000313" key="1">
    <source>
        <dbReference type="EMBL" id="PKQ64281.1"/>
    </source>
</evidence>
<keyword evidence="2" id="KW-1185">Reference proteome</keyword>
<reference evidence="1 2" key="1">
    <citation type="journal article" date="2017" name="Front. Microbiol.">
        <title>Labilibaculum manganireducens gen. nov., sp. nov. and Labilibaculum filiforme sp. nov., Novel Bacteroidetes Isolated from Subsurface Sediments of the Baltic Sea.</title>
        <authorList>
            <person name="Vandieken V."/>
            <person name="Marshall I.P."/>
            <person name="Niemann H."/>
            <person name="Engelen B."/>
            <person name="Cypionka H."/>
        </authorList>
    </citation>
    <scope>NUCLEOTIDE SEQUENCE [LARGE SCALE GENOMIC DNA]</scope>
    <source>
        <strain evidence="1 2">59.16B</strain>
    </source>
</reference>
<dbReference type="AlphaFoldDB" id="A0A2N3I1U6"/>
<dbReference type="Proteomes" id="UP000233535">
    <property type="component" value="Unassembled WGS sequence"/>
</dbReference>
<protein>
    <submittedName>
        <fullName evidence="1">Uncharacterized protein</fullName>
    </submittedName>
</protein>
<dbReference type="EMBL" id="MVDD01000003">
    <property type="protein sequence ID" value="PKQ64281.1"/>
    <property type="molecule type" value="Genomic_DNA"/>
</dbReference>
<evidence type="ECO:0000313" key="2">
    <source>
        <dbReference type="Proteomes" id="UP000233535"/>
    </source>
</evidence>
<organism evidence="1 2">
    <name type="scientific">Labilibaculum filiforme</name>
    <dbReference type="NCBI Taxonomy" id="1940526"/>
    <lineage>
        <taxon>Bacteria</taxon>
        <taxon>Pseudomonadati</taxon>
        <taxon>Bacteroidota</taxon>
        <taxon>Bacteroidia</taxon>
        <taxon>Marinilabiliales</taxon>
        <taxon>Marinifilaceae</taxon>
        <taxon>Labilibaculum</taxon>
    </lineage>
</organism>
<name>A0A2N3I1U6_9BACT</name>
<sequence>MPDIDLTAVYSITETNNAKMDQINIYREEALLTVWDGNFITSYVTTAYSDTSDELNYMVNVTAVEKKTVTDEAGIETIETLTHAYVVVADKATGVCSITITTTNADASTASSSVSGTLTTTEVYN</sequence>